<protein>
    <submittedName>
        <fullName evidence="1">Uncharacterized protein</fullName>
    </submittedName>
</protein>
<gene>
    <name evidence="1" type="ORF">AVEN_104522_1</name>
</gene>
<keyword evidence="2" id="KW-1185">Reference proteome</keyword>
<dbReference type="AlphaFoldDB" id="A0A4Y2SJF7"/>
<dbReference type="EMBL" id="BGPR01021788">
    <property type="protein sequence ID" value="GBN87399.1"/>
    <property type="molecule type" value="Genomic_DNA"/>
</dbReference>
<organism evidence="1 2">
    <name type="scientific">Araneus ventricosus</name>
    <name type="common">Orbweaver spider</name>
    <name type="synonym">Epeira ventricosa</name>
    <dbReference type="NCBI Taxonomy" id="182803"/>
    <lineage>
        <taxon>Eukaryota</taxon>
        <taxon>Metazoa</taxon>
        <taxon>Ecdysozoa</taxon>
        <taxon>Arthropoda</taxon>
        <taxon>Chelicerata</taxon>
        <taxon>Arachnida</taxon>
        <taxon>Araneae</taxon>
        <taxon>Araneomorphae</taxon>
        <taxon>Entelegynae</taxon>
        <taxon>Araneoidea</taxon>
        <taxon>Araneidae</taxon>
        <taxon>Araneus</taxon>
    </lineage>
</organism>
<dbReference type="Proteomes" id="UP000499080">
    <property type="component" value="Unassembled WGS sequence"/>
</dbReference>
<dbReference type="OrthoDB" id="419352at2759"/>
<evidence type="ECO:0000313" key="2">
    <source>
        <dbReference type="Proteomes" id="UP000499080"/>
    </source>
</evidence>
<proteinExistence type="predicted"/>
<accession>A0A4Y2SJF7</accession>
<comment type="caution">
    <text evidence="1">The sequence shown here is derived from an EMBL/GenBank/DDBJ whole genome shotgun (WGS) entry which is preliminary data.</text>
</comment>
<name>A0A4Y2SJF7_ARAVE</name>
<sequence>MATSYYTFLKAGKDPTNPSSYRPIALTSCLCKLLENDQPQTCLLLETNFLPSMPKWFPERSVDQTIYVETDIRLCILQRKTSAAIFFDIEKAYDRTWRYGIA</sequence>
<reference evidence="1 2" key="1">
    <citation type="journal article" date="2019" name="Sci. Rep.">
        <title>Orb-weaving spider Araneus ventricosus genome elucidates the spidroin gene catalogue.</title>
        <authorList>
            <person name="Kono N."/>
            <person name="Nakamura H."/>
            <person name="Ohtoshi R."/>
            <person name="Moran D.A.P."/>
            <person name="Shinohara A."/>
            <person name="Yoshida Y."/>
            <person name="Fujiwara M."/>
            <person name="Mori M."/>
            <person name="Tomita M."/>
            <person name="Arakawa K."/>
        </authorList>
    </citation>
    <scope>NUCLEOTIDE SEQUENCE [LARGE SCALE GENOMIC DNA]</scope>
</reference>
<evidence type="ECO:0000313" key="1">
    <source>
        <dbReference type="EMBL" id="GBN87399.1"/>
    </source>
</evidence>